<reference evidence="2" key="2">
    <citation type="journal article" date="2018" name="Mol. Plant Microbe Interact.">
        <title>Genome sequence resources for the wheat stripe rust pathogen (Puccinia striiformis f. sp. tritici) and the barley stripe rust pathogen (Puccinia striiformis f. sp. hordei).</title>
        <authorList>
            <person name="Xia C."/>
            <person name="Wang M."/>
            <person name="Yin C."/>
            <person name="Cornejo O.E."/>
            <person name="Hulbert S.H."/>
            <person name="Chen X."/>
        </authorList>
    </citation>
    <scope>NUCLEOTIDE SEQUENCE [LARGE SCALE GENOMIC DNA]</scope>
    <source>
        <strain evidence="2">93-210</strain>
    </source>
</reference>
<reference evidence="1 2" key="3">
    <citation type="journal article" date="2022" name="Microbiol. Spectr.">
        <title>Folding features and dynamics of 3D genome architecture in plant fungal pathogens.</title>
        <authorList>
            <person name="Xia C."/>
        </authorList>
    </citation>
    <scope>NUCLEOTIDE SEQUENCE [LARGE SCALE GENOMIC DNA]</scope>
    <source>
        <strain evidence="1 2">93-210</strain>
    </source>
</reference>
<gene>
    <name evidence="1" type="ORF">MJO28_009844</name>
</gene>
<keyword evidence="2" id="KW-1185">Reference proteome</keyword>
<comment type="caution">
    <text evidence="1">The sequence shown here is derived from an EMBL/GenBank/DDBJ whole genome shotgun (WGS) entry which is preliminary data.</text>
</comment>
<evidence type="ECO:0000313" key="2">
    <source>
        <dbReference type="Proteomes" id="UP001060170"/>
    </source>
</evidence>
<dbReference type="Proteomes" id="UP001060170">
    <property type="component" value="Chromosome 9"/>
</dbReference>
<evidence type="ECO:0000313" key="1">
    <source>
        <dbReference type="EMBL" id="KAI7947936.1"/>
    </source>
</evidence>
<dbReference type="EMBL" id="CM045873">
    <property type="protein sequence ID" value="KAI7947936.1"/>
    <property type="molecule type" value="Genomic_DNA"/>
</dbReference>
<sequence>MKLSATNNTSLKSDVFLKLFSSYLTALHTVIVLGLVKDRFLRILIVLGLLDNRYESSVVTTPWRNLSLIKLSNQQNYLESSVKQAADCAFRERRSQDEEMDRSGAGSKGKGATVSEDIAAVSDNVLATSPKLRSVMLNQPELHWLTKSNPKLAPSWIAAARVQAAARNQVVARKIMVQGCIDCPRGEDTWLETANINTEGHAKFVSADAVIHLPHLVKIWHKAVELEHEIAAKEKGSCARHGVPTLVKLWKEAVNLDENLQDARILPPQAVQVVPFSDVLWLALDRLEREQGGKALDRVELLMSRGVSDLKKNGADLPRVQWIKEAKKYVEDEDQRDIWIQDLQSSLANGSVQTACSTYSYALNIFLNKAELWRKAADLEKCMGQLDPYLNTPNEQFIGDLTPTSNG</sequence>
<proteinExistence type="predicted"/>
<accession>A0ACC0EAF4</accession>
<organism evidence="1 2">
    <name type="scientific">Puccinia striiformis f. sp. tritici</name>
    <dbReference type="NCBI Taxonomy" id="168172"/>
    <lineage>
        <taxon>Eukaryota</taxon>
        <taxon>Fungi</taxon>
        <taxon>Dikarya</taxon>
        <taxon>Basidiomycota</taxon>
        <taxon>Pucciniomycotina</taxon>
        <taxon>Pucciniomycetes</taxon>
        <taxon>Pucciniales</taxon>
        <taxon>Pucciniaceae</taxon>
        <taxon>Puccinia</taxon>
    </lineage>
</organism>
<protein>
    <submittedName>
        <fullName evidence="1">Uncharacterized protein</fullName>
    </submittedName>
</protein>
<name>A0ACC0EAF4_9BASI</name>
<reference evidence="2" key="1">
    <citation type="journal article" date="2018" name="BMC Genomics">
        <title>Genomic insights into host adaptation between the wheat stripe rust pathogen (Puccinia striiformis f. sp. tritici) and the barley stripe rust pathogen (Puccinia striiformis f. sp. hordei).</title>
        <authorList>
            <person name="Xia C."/>
            <person name="Wang M."/>
            <person name="Yin C."/>
            <person name="Cornejo O.E."/>
            <person name="Hulbert S.H."/>
            <person name="Chen X."/>
        </authorList>
    </citation>
    <scope>NUCLEOTIDE SEQUENCE [LARGE SCALE GENOMIC DNA]</scope>
    <source>
        <strain evidence="2">93-210</strain>
    </source>
</reference>